<sequence length="208" mass="21709">MVIMVGELLVAAGMLAVVTMAPGPDMAVVTRQVVSGGRGDGLRTTLGIILGLCMWGALTALGLSALLAASPTAFTVVTYAGAAYLVHLGVRSFLDSRHRDEAPADAAPPRGGNAWTVGLISNVLNPKIAVFYIGLLPTLAPSALPTQWGMALLVAAHLVLTALWLGGYVLVLDAAKHFFARPAVRRWMDRIMGSVLVVFGVRVAVNSP</sequence>
<dbReference type="PIRSF" id="PIRSF006324">
    <property type="entry name" value="LeuE"/>
    <property type="match status" value="1"/>
</dbReference>
<evidence type="ECO:0000256" key="4">
    <source>
        <dbReference type="ARBA" id="ARBA00022989"/>
    </source>
</evidence>
<proteinExistence type="predicted"/>
<dbReference type="GO" id="GO:0005886">
    <property type="term" value="C:plasma membrane"/>
    <property type="evidence" value="ECO:0007669"/>
    <property type="project" value="UniProtKB-SubCell"/>
</dbReference>
<evidence type="ECO:0000256" key="1">
    <source>
        <dbReference type="ARBA" id="ARBA00004651"/>
    </source>
</evidence>
<feature type="transmembrane region" description="Helical" evidence="6">
    <location>
        <begin position="187"/>
        <end position="205"/>
    </location>
</feature>
<comment type="caution">
    <text evidence="7">The sequence shown here is derived from an EMBL/GenBank/DDBJ whole genome shotgun (WGS) entry which is preliminary data.</text>
</comment>
<dbReference type="Pfam" id="PF01810">
    <property type="entry name" value="LysE"/>
    <property type="match status" value="1"/>
</dbReference>
<evidence type="ECO:0000256" key="6">
    <source>
        <dbReference type="SAM" id="Phobius"/>
    </source>
</evidence>
<evidence type="ECO:0000313" key="8">
    <source>
        <dbReference type="Proteomes" id="UP000654947"/>
    </source>
</evidence>
<dbReference type="Proteomes" id="UP000654947">
    <property type="component" value="Unassembled WGS sequence"/>
</dbReference>
<comment type="subcellular location">
    <subcellularLocation>
        <location evidence="1">Cell membrane</location>
        <topology evidence="1">Multi-pass membrane protein</topology>
    </subcellularLocation>
</comment>
<keyword evidence="2" id="KW-1003">Cell membrane</keyword>
<keyword evidence="3 6" id="KW-0812">Transmembrane</keyword>
<name>A0A919CI39_9ACTN</name>
<keyword evidence="8" id="KW-1185">Reference proteome</keyword>
<dbReference type="GO" id="GO:0015171">
    <property type="term" value="F:amino acid transmembrane transporter activity"/>
    <property type="evidence" value="ECO:0007669"/>
    <property type="project" value="TreeGrafter"/>
</dbReference>
<dbReference type="InterPro" id="IPR001123">
    <property type="entry name" value="LeuE-type"/>
</dbReference>
<keyword evidence="4 6" id="KW-1133">Transmembrane helix</keyword>
<evidence type="ECO:0000256" key="3">
    <source>
        <dbReference type="ARBA" id="ARBA00022692"/>
    </source>
</evidence>
<feature type="transmembrane region" description="Helical" evidence="6">
    <location>
        <begin position="76"/>
        <end position="94"/>
    </location>
</feature>
<evidence type="ECO:0000256" key="5">
    <source>
        <dbReference type="ARBA" id="ARBA00023136"/>
    </source>
</evidence>
<dbReference type="PANTHER" id="PTHR30086">
    <property type="entry name" value="ARGININE EXPORTER PROTEIN ARGO"/>
    <property type="match status" value="1"/>
</dbReference>
<feature type="transmembrane region" description="Helical" evidence="6">
    <location>
        <begin position="46"/>
        <end position="69"/>
    </location>
</feature>
<dbReference type="AlphaFoldDB" id="A0A919CI39"/>
<reference evidence="7 8" key="1">
    <citation type="journal article" date="2014" name="Int. J. Syst. Evol. Microbiol.">
        <title>Complete genome sequence of Corynebacterium casei LMG S-19264T (=DSM 44701T), isolated from a smear-ripened cheese.</title>
        <authorList>
            <consortium name="US DOE Joint Genome Institute (JGI-PGF)"/>
            <person name="Walter F."/>
            <person name="Albersmeier A."/>
            <person name="Kalinowski J."/>
            <person name="Ruckert C."/>
        </authorList>
    </citation>
    <scope>NUCLEOTIDE SEQUENCE [LARGE SCALE GENOMIC DNA]</scope>
    <source>
        <strain evidence="7 8">KCTC 19473</strain>
    </source>
</reference>
<accession>A0A919CI39</accession>
<organism evidence="7 8">
    <name type="scientific">Nocardiopsis kunsanensis</name>
    <dbReference type="NCBI Taxonomy" id="141693"/>
    <lineage>
        <taxon>Bacteria</taxon>
        <taxon>Bacillati</taxon>
        <taxon>Actinomycetota</taxon>
        <taxon>Actinomycetes</taxon>
        <taxon>Streptosporangiales</taxon>
        <taxon>Nocardiopsidaceae</taxon>
        <taxon>Nocardiopsis</taxon>
    </lineage>
</organism>
<feature type="transmembrane region" description="Helical" evidence="6">
    <location>
        <begin position="148"/>
        <end position="175"/>
    </location>
</feature>
<protein>
    <submittedName>
        <fullName evidence="7">Lysine transporter LysE</fullName>
    </submittedName>
</protein>
<keyword evidence="5 6" id="KW-0472">Membrane</keyword>
<dbReference type="PANTHER" id="PTHR30086:SF20">
    <property type="entry name" value="ARGININE EXPORTER PROTEIN ARGO-RELATED"/>
    <property type="match status" value="1"/>
</dbReference>
<evidence type="ECO:0000313" key="7">
    <source>
        <dbReference type="EMBL" id="GHD26222.1"/>
    </source>
</evidence>
<evidence type="ECO:0000256" key="2">
    <source>
        <dbReference type="ARBA" id="ARBA00022475"/>
    </source>
</evidence>
<dbReference type="EMBL" id="BMXL01000010">
    <property type="protein sequence ID" value="GHD26222.1"/>
    <property type="molecule type" value="Genomic_DNA"/>
</dbReference>
<gene>
    <name evidence="7" type="ORF">GCM10007147_24100</name>
</gene>